<organism evidence="1 2">
    <name type="scientific">Metabacillus endolithicus</name>
    <dbReference type="NCBI Taxonomy" id="1535204"/>
    <lineage>
        <taxon>Bacteria</taxon>
        <taxon>Bacillati</taxon>
        <taxon>Bacillota</taxon>
        <taxon>Bacilli</taxon>
        <taxon>Bacillales</taxon>
        <taxon>Bacillaceae</taxon>
        <taxon>Metabacillus</taxon>
    </lineage>
</organism>
<sequence>MGDGANIATGAVVTNVKVCK</sequence>
<proteinExistence type="predicted"/>
<dbReference type="RefSeq" id="WP_281730519.1">
    <property type="nucleotide sequence ID" value="NZ_JBHUIK010000001.1"/>
</dbReference>
<evidence type="ECO:0000313" key="1">
    <source>
        <dbReference type="EMBL" id="MFD2212437.1"/>
    </source>
</evidence>
<evidence type="ECO:0000313" key="2">
    <source>
        <dbReference type="Proteomes" id="UP001597318"/>
    </source>
</evidence>
<dbReference type="EMBL" id="JBHUIK010000001">
    <property type="protein sequence ID" value="MFD2212437.1"/>
    <property type="molecule type" value="Genomic_DNA"/>
</dbReference>
<accession>A0ABW5BQN0</accession>
<dbReference type="Proteomes" id="UP001597318">
    <property type="component" value="Unassembled WGS sequence"/>
</dbReference>
<keyword evidence="2" id="KW-1185">Reference proteome</keyword>
<reference evidence="2" key="1">
    <citation type="journal article" date="2019" name="Int. J. Syst. Evol. Microbiol.">
        <title>The Global Catalogue of Microorganisms (GCM) 10K type strain sequencing project: providing services to taxonomists for standard genome sequencing and annotation.</title>
        <authorList>
            <consortium name="The Broad Institute Genomics Platform"/>
            <consortium name="The Broad Institute Genome Sequencing Center for Infectious Disease"/>
            <person name="Wu L."/>
            <person name="Ma J."/>
        </authorList>
    </citation>
    <scope>NUCLEOTIDE SEQUENCE [LARGE SCALE GENOMIC DNA]</scope>
    <source>
        <strain evidence="2">CGMCC 1.15474</strain>
    </source>
</reference>
<protein>
    <submittedName>
        <fullName evidence="1">Uncharacterized protein</fullName>
    </submittedName>
</protein>
<gene>
    <name evidence="1" type="ORF">ACFSKK_01785</name>
</gene>
<comment type="caution">
    <text evidence="1">The sequence shown here is derived from an EMBL/GenBank/DDBJ whole genome shotgun (WGS) entry which is preliminary data.</text>
</comment>
<name>A0ABW5BQN0_9BACI</name>